<evidence type="ECO:0000313" key="1">
    <source>
        <dbReference type="EMBL" id="EQB62255.1"/>
    </source>
</evidence>
<dbReference type="Proteomes" id="UP000053780">
    <property type="component" value="Unassembled WGS sequence"/>
</dbReference>
<accession>T0MML3</accession>
<organism evidence="1 2">
    <name type="scientific">Vairimorpha apis BRL 01</name>
    <dbReference type="NCBI Taxonomy" id="1037528"/>
    <lineage>
        <taxon>Eukaryota</taxon>
        <taxon>Fungi</taxon>
        <taxon>Fungi incertae sedis</taxon>
        <taxon>Microsporidia</taxon>
        <taxon>Nosematidae</taxon>
        <taxon>Vairimorpha</taxon>
    </lineage>
</organism>
<dbReference type="HOGENOM" id="CLU_2038704_0_0_1"/>
<gene>
    <name evidence="1" type="ORF">NAPIS_ORF00167</name>
</gene>
<dbReference type="VEuPathDB" id="MicrosporidiaDB:NAPIS_ORF00167"/>
<dbReference type="AlphaFoldDB" id="T0MML3"/>
<keyword evidence="2" id="KW-1185">Reference proteome</keyword>
<sequence>MDYLFKDRDCNWYKFEISENLIGYFKDYFNSDLYSDYHPITFFNIIKYFIKNNIKFDINNVFDYYKSELVHNEIGPVLTLKDNRSALFNRGIVTSYQNYYLDKILEIYIDGKYTMEEKLFL</sequence>
<dbReference type="EMBL" id="KE646937">
    <property type="protein sequence ID" value="EQB62255.1"/>
    <property type="molecule type" value="Genomic_DNA"/>
</dbReference>
<protein>
    <submittedName>
        <fullName evidence="1">Uncharacterized protein</fullName>
    </submittedName>
</protein>
<reference evidence="1 2" key="1">
    <citation type="journal article" date="2013" name="BMC Genomics">
        <title>Genome sequencing and comparative genomics of honey bee microsporidia, Nosema apis reveal novel insights into host-parasite interactions.</title>
        <authorList>
            <person name="Chen Yp."/>
            <person name="Pettis J.S."/>
            <person name="Zhao Y."/>
            <person name="Liu X."/>
            <person name="Tallon L.J."/>
            <person name="Sadzewicz L.D."/>
            <person name="Li R."/>
            <person name="Zheng H."/>
            <person name="Huang S."/>
            <person name="Zhang X."/>
            <person name="Hamilton M.C."/>
            <person name="Pernal S.F."/>
            <person name="Melathopoulos A.P."/>
            <person name="Yan X."/>
            <person name="Evans J.D."/>
        </authorList>
    </citation>
    <scope>NUCLEOTIDE SEQUENCE [LARGE SCALE GENOMIC DNA]</scope>
    <source>
        <strain evidence="1 2">BRL 01</strain>
    </source>
</reference>
<name>T0MML3_9MICR</name>
<evidence type="ECO:0000313" key="2">
    <source>
        <dbReference type="Proteomes" id="UP000053780"/>
    </source>
</evidence>
<proteinExistence type="predicted"/>